<protein>
    <recommendedName>
        <fullName evidence="2">RloB domain-containing protein</fullName>
    </recommendedName>
</protein>
<organism evidence="1">
    <name type="scientific">Faucicola osloensis</name>
    <name type="common">Moraxella osloensis</name>
    <dbReference type="NCBI Taxonomy" id="34062"/>
    <lineage>
        <taxon>Bacteria</taxon>
        <taxon>Pseudomonadati</taxon>
        <taxon>Pseudomonadota</taxon>
        <taxon>Gammaproteobacteria</taxon>
        <taxon>Moraxellales</taxon>
        <taxon>Moraxellaceae</taxon>
        <taxon>Faucicola</taxon>
    </lineage>
</organism>
<comment type="caution">
    <text evidence="1">The sequence shown here is derived from an EMBL/GenBank/DDBJ whole genome shotgun (WGS) entry which is preliminary data.</text>
</comment>
<accession>A0AA91JA57</accession>
<name>A0AA91JA57_FAUOS</name>
<dbReference type="InterPro" id="IPR025591">
    <property type="entry name" value="RloB"/>
</dbReference>
<proteinExistence type="predicted"/>
<evidence type="ECO:0008006" key="2">
    <source>
        <dbReference type="Google" id="ProtNLM"/>
    </source>
</evidence>
<reference evidence="1" key="1">
    <citation type="submission" date="2016-06" db="EMBL/GenBank/DDBJ databases">
        <title>Draft genome of Moraxella osloensis CCUG 67237.</title>
        <authorList>
            <person name="Salva-Serra F."/>
            <person name="Engstrom-Jakobsson H."/>
            <person name="Thorell K."/>
            <person name="Gonzales-Siles L."/>
            <person name="Karlsson R."/>
            <person name="Boulund F."/>
            <person name="Engstrand L."/>
            <person name="Kristiansson E."/>
            <person name="Moore E."/>
        </authorList>
    </citation>
    <scope>NUCLEOTIDE SEQUENCE [LARGE SCALE GENOMIC DNA]</scope>
    <source>
        <strain evidence="1">CCUG 67237</strain>
    </source>
</reference>
<sequence length="244" mass="28004">MVNQSRRPTNRSLVRKGPKVEDYDRVLIVCEDSKSSPKYFEDLIRSERLSSANVRVTGDCGSDPMSVVDKAIEIYEESLNETNLAAKYDQVFCLVDRDKHPNFSSALNKVNQYRNNGYPIHWVASDPCFEYWYLCHFTQYTKEIVSTGNNSSGDNCVKLLNIEWKKAFNENYDKGKSKSYELLKNIDIKIPLANSQNTLKIAISNGVTNPSTQVHELIKYLIHLKTETPKIIIYPNNSIYFIAQ</sequence>
<gene>
    <name evidence="1" type="ORF">A9299_08810</name>
</gene>
<evidence type="ECO:0000313" key="1">
    <source>
        <dbReference type="EMBL" id="OBX65375.1"/>
    </source>
</evidence>
<dbReference type="Pfam" id="PF13707">
    <property type="entry name" value="RloB"/>
    <property type="match status" value="1"/>
</dbReference>
<dbReference type="EMBL" id="LZMT01000010">
    <property type="protein sequence ID" value="OBX65375.1"/>
    <property type="molecule type" value="Genomic_DNA"/>
</dbReference>
<dbReference type="AlphaFoldDB" id="A0AA91JA57"/>